<reference evidence="2" key="1">
    <citation type="submission" date="2017-09" db="EMBL/GenBank/DDBJ databases">
        <title>Depth-based differentiation of microbial function through sediment-hosted aquifers and enrichment of novel symbionts in the deep terrestrial subsurface.</title>
        <authorList>
            <person name="Probst A.J."/>
            <person name="Ladd B."/>
            <person name="Jarett J.K."/>
            <person name="Geller-Mcgrath D.E."/>
            <person name="Sieber C.M.K."/>
            <person name="Emerson J.B."/>
            <person name="Anantharaman K."/>
            <person name="Thomas B.C."/>
            <person name="Malmstrom R."/>
            <person name="Stieglmeier M."/>
            <person name="Klingl A."/>
            <person name="Woyke T."/>
            <person name="Ryan C.M."/>
            <person name="Banfield J.F."/>
        </authorList>
    </citation>
    <scope>NUCLEOTIDE SEQUENCE [LARGE SCALE GENOMIC DNA]</scope>
</reference>
<sequence length="236" mass="27251">MKPNALIFYSRLPTPDLVGKTRIGTQINNQPLANELAQSLILDALQEYTPNHTDTYDMIWYYQGNLDKYIKPSNITTYIPQISTTISMDYIHKKIANAYHHCIIVGSDLPLITKHTLQQSFDTLTTNNVVISPTEDHGYGLIGTDNYYDLYTHITNWESRSPQYDLMKETLSLTKQRHLTVHLNPTVFDIDHVSDIKHLWQTITTNGNLKPNMAYLKHTYNTIKQNRNVFVSADYE</sequence>
<evidence type="ECO:0008006" key="3">
    <source>
        <dbReference type="Google" id="ProtNLM"/>
    </source>
</evidence>
<dbReference type="Proteomes" id="UP000228528">
    <property type="component" value="Unassembled WGS sequence"/>
</dbReference>
<dbReference type="Gene3D" id="3.90.550.10">
    <property type="entry name" value="Spore Coat Polysaccharide Biosynthesis Protein SpsA, Chain A"/>
    <property type="match status" value="1"/>
</dbReference>
<dbReference type="Pfam" id="PF09837">
    <property type="entry name" value="DUF2064"/>
    <property type="match status" value="1"/>
</dbReference>
<evidence type="ECO:0000313" key="1">
    <source>
        <dbReference type="EMBL" id="PIR77320.1"/>
    </source>
</evidence>
<dbReference type="PANTHER" id="PTHR36529:SF1">
    <property type="entry name" value="GLYCOSYLTRANSFERASE"/>
    <property type="match status" value="1"/>
</dbReference>
<name>A0A2M6P1M1_9BACT</name>
<dbReference type="SUPFAM" id="SSF53448">
    <property type="entry name" value="Nucleotide-diphospho-sugar transferases"/>
    <property type="match status" value="1"/>
</dbReference>
<proteinExistence type="predicted"/>
<dbReference type="InterPro" id="IPR029044">
    <property type="entry name" value="Nucleotide-diphossugar_trans"/>
</dbReference>
<dbReference type="InterPro" id="IPR018641">
    <property type="entry name" value="Trfase_1_rSAM/seldom-assoc"/>
</dbReference>
<evidence type="ECO:0000313" key="2">
    <source>
        <dbReference type="Proteomes" id="UP000228528"/>
    </source>
</evidence>
<organism evidence="1 2">
    <name type="scientific">Candidatus Magasanikbacteria bacterium CG10_big_fil_rev_8_21_14_0_10_38_6</name>
    <dbReference type="NCBI Taxonomy" id="1974647"/>
    <lineage>
        <taxon>Bacteria</taxon>
        <taxon>Candidatus Magasanikiibacteriota</taxon>
    </lineage>
</organism>
<dbReference type="PANTHER" id="PTHR36529">
    <property type="entry name" value="SLL1095 PROTEIN"/>
    <property type="match status" value="1"/>
</dbReference>
<comment type="caution">
    <text evidence="1">The sequence shown here is derived from an EMBL/GenBank/DDBJ whole genome shotgun (WGS) entry which is preliminary data.</text>
</comment>
<dbReference type="EMBL" id="PFBW01000135">
    <property type="protein sequence ID" value="PIR77320.1"/>
    <property type="molecule type" value="Genomic_DNA"/>
</dbReference>
<protein>
    <recommendedName>
        <fullName evidence="3">Glycosyltransferase</fullName>
    </recommendedName>
</protein>
<dbReference type="AlphaFoldDB" id="A0A2M6P1M1"/>
<gene>
    <name evidence="1" type="ORF">COU30_03090</name>
</gene>
<accession>A0A2M6P1M1</accession>